<dbReference type="EMBL" id="LN483077">
    <property type="protein sequence ID" value="CEA05236.1"/>
    <property type="molecule type" value="Genomic_DNA"/>
</dbReference>
<dbReference type="PANTHER" id="PTHR43308:SF5">
    <property type="entry name" value="S-LAYER PROTEIN _ PEPTIDOGLYCAN ENDO-BETA-N-ACETYLGLUCOSAMINIDASE"/>
    <property type="match status" value="1"/>
</dbReference>
<proteinExistence type="predicted"/>
<organism evidence="3">
    <name type="scientific">Metalysinibacillus saudimassiliensis</name>
    <dbReference type="NCBI Taxonomy" id="1461583"/>
    <lineage>
        <taxon>Bacteria</taxon>
        <taxon>Bacillati</taxon>
        <taxon>Bacillota</taxon>
        <taxon>Bacilli</taxon>
        <taxon>Bacillales</taxon>
        <taxon>Caryophanaceae</taxon>
        <taxon>Metalysinibacillus</taxon>
    </lineage>
</organism>
<dbReference type="AlphaFoldDB" id="A0A078MKH8"/>
<protein>
    <submittedName>
        <fullName evidence="3">Endoglucanase</fullName>
    </submittedName>
</protein>
<evidence type="ECO:0000259" key="2">
    <source>
        <dbReference type="PROSITE" id="PS51272"/>
    </source>
</evidence>
<dbReference type="PROSITE" id="PS51272">
    <property type="entry name" value="SLH"/>
    <property type="match status" value="3"/>
</dbReference>
<dbReference type="Pfam" id="PF00395">
    <property type="entry name" value="SLH"/>
    <property type="match status" value="3"/>
</dbReference>
<sequence length="326" mass="35479">MKKLWLSLLTGAVLVGASPAEAAKAPLHEYAEIFTGEAAITKKLYEGFPGATIEVTRMERFATTIIVHIDRATFLAADKSKLPEEDVALISLVLASTNAASRVALEIASTIAGNTHTMNVAVIRDGAVMHKGEPTITTLQRYQGIINPLFTDIAKNANADAIRRLARLGIITGTTQLFNPNDAITRSQFTAMLHRTIPNTEPFEANPFIDINKHWAKDDIVTMYSFGVVKGLNKFNPGDAITRAQAAVMIARYIDMLGIDVSKVARTSPFTDLTKLQLENRNAIGLMYNLGIIRGTSATTYNPAGQLTRAQMAKILDGILHLEVDM</sequence>
<dbReference type="HOGENOM" id="CLU_852057_0_0_9"/>
<feature type="signal peptide" evidence="1">
    <location>
        <begin position="1"/>
        <end position="22"/>
    </location>
</feature>
<dbReference type="InterPro" id="IPR001119">
    <property type="entry name" value="SLH_dom"/>
</dbReference>
<dbReference type="PATRIC" id="fig|1461583.4.peg.2275"/>
<gene>
    <name evidence="3" type="ORF">BN1050_02360</name>
</gene>
<evidence type="ECO:0000256" key="1">
    <source>
        <dbReference type="SAM" id="SignalP"/>
    </source>
</evidence>
<dbReference type="PANTHER" id="PTHR43308">
    <property type="entry name" value="OUTER MEMBRANE PROTEIN ALPHA-RELATED"/>
    <property type="match status" value="1"/>
</dbReference>
<name>A0A078MKH8_9BACL</name>
<dbReference type="InterPro" id="IPR051465">
    <property type="entry name" value="Cell_Envelope_Struct_Comp"/>
</dbReference>
<evidence type="ECO:0000313" key="3">
    <source>
        <dbReference type="EMBL" id="CEA05236.1"/>
    </source>
</evidence>
<feature type="domain" description="SLH" evidence="2">
    <location>
        <begin position="145"/>
        <end position="202"/>
    </location>
</feature>
<accession>A0A078MKH8</accession>
<feature type="domain" description="SLH" evidence="2">
    <location>
        <begin position="203"/>
        <end position="264"/>
    </location>
</feature>
<reference evidence="3" key="1">
    <citation type="submission" date="2014-07" db="EMBL/GenBank/DDBJ databases">
        <authorList>
            <person name="Urmite Genomes Urmite Genomes"/>
        </authorList>
    </citation>
    <scope>NUCLEOTIDE SEQUENCE</scope>
    <source>
        <strain evidence="3">13S34_air</strain>
    </source>
</reference>
<feature type="chain" id="PRO_5001742106" evidence="1">
    <location>
        <begin position="23"/>
        <end position="326"/>
    </location>
</feature>
<keyword evidence="1" id="KW-0732">Signal</keyword>
<feature type="domain" description="SLH" evidence="2">
    <location>
        <begin position="267"/>
        <end position="326"/>
    </location>
</feature>